<proteinExistence type="predicted"/>
<dbReference type="EMBL" id="REGN01002515">
    <property type="protein sequence ID" value="RNA27635.1"/>
    <property type="molecule type" value="Genomic_DNA"/>
</dbReference>
<feature type="transmembrane region" description="Helical" evidence="1">
    <location>
        <begin position="12"/>
        <end position="31"/>
    </location>
</feature>
<comment type="caution">
    <text evidence="2">The sequence shown here is derived from an EMBL/GenBank/DDBJ whole genome shotgun (WGS) entry which is preliminary data.</text>
</comment>
<protein>
    <submittedName>
        <fullName evidence="2">Uncharacterized protein</fullName>
    </submittedName>
</protein>
<keyword evidence="1" id="KW-1133">Transmembrane helix</keyword>
<accession>A0A3M7RWC3</accession>
<name>A0A3M7RWC3_BRAPC</name>
<dbReference type="AlphaFoldDB" id="A0A3M7RWC3"/>
<evidence type="ECO:0000313" key="3">
    <source>
        <dbReference type="Proteomes" id="UP000276133"/>
    </source>
</evidence>
<sequence length="228" mass="26907">MIPNSQEPSYFLHLITIFIVHVLFAKSGLILNQTNKHICSVSTLFPMSEVLISFKINRDTCLALDGIELKYEDSKTNCRIKDIRINDAASKQLNFLMQHHQYVSKKWKYVVNAWCYFRIVNGKGHRPLQGTKVNNYPYLDINFGFLNDYLINQFHFYYLIKANVNSNYQNAVYLSACESCYRLFRSNFRRQYPNTVPNKSFYPVVEIFLWTSKKNCGNHIHFIFLINQ</sequence>
<evidence type="ECO:0000256" key="1">
    <source>
        <dbReference type="SAM" id="Phobius"/>
    </source>
</evidence>
<gene>
    <name evidence="2" type="ORF">BpHYR1_014770</name>
</gene>
<evidence type="ECO:0000313" key="2">
    <source>
        <dbReference type="EMBL" id="RNA27635.1"/>
    </source>
</evidence>
<reference evidence="2 3" key="1">
    <citation type="journal article" date="2018" name="Sci. Rep.">
        <title>Genomic signatures of local adaptation to the degree of environmental predictability in rotifers.</title>
        <authorList>
            <person name="Franch-Gras L."/>
            <person name="Hahn C."/>
            <person name="Garcia-Roger E.M."/>
            <person name="Carmona M.J."/>
            <person name="Serra M."/>
            <person name="Gomez A."/>
        </authorList>
    </citation>
    <scope>NUCLEOTIDE SEQUENCE [LARGE SCALE GENOMIC DNA]</scope>
    <source>
        <strain evidence="2">HYR1</strain>
    </source>
</reference>
<dbReference type="Proteomes" id="UP000276133">
    <property type="component" value="Unassembled WGS sequence"/>
</dbReference>
<keyword evidence="1" id="KW-0812">Transmembrane</keyword>
<keyword evidence="3" id="KW-1185">Reference proteome</keyword>
<keyword evidence="1" id="KW-0472">Membrane</keyword>
<organism evidence="2 3">
    <name type="scientific">Brachionus plicatilis</name>
    <name type="common">Marine rotifer</name>
    <name type="synonym">Brachionus muelleri</name>
    <dbReference type="NCBI Taxonomy" id="10195"/>
    <lineage>
        <taxon>Eukaryota</taxon>
        <taxon>Metazoa</taxon>
        <taxon>Spiralia</taxon>
        <taxon>Gnathifera</taxon>
        <taxon>Rotifera</taxon>
        <taxon>Eurotatoria</taxon>
        <taxon>Monogononta</taxon>
        <taxon>Pseudotrocha</taxon>
        <taxon>Ploima</taxon>
        <taxon>Brachionidae</taxon>
        <taxon>Brachionus</taxon>
    </lineage>
</organism>